<dbReference type="Proteomes" id="UP001500979">
    <property type="component" value="Unassembled WGS sequence"/>
</dbReference>
<sequence>MAIGVTSAGAATAGPLPHPSASAVANVRTALRRTFMLASGVGAGIPRPAGPTSARNATDRSTRDGSPRTAAGRHRNCPRPHLDGGPESLLPWNSPRPEEEVMADNAAPEWVAPELDEYDVAPEVTAYVAR</sequence>
<comment type="caution">
    <text evidence="2">The sequence shown here is derived from an EMBL/GenBank/DDBJ whole genome shotgun (WGS) entry which is preliminary data.</text>
</comment>
<evidence type="ECO:0000313" key="2">
    <source>
        <dbReference type="EMBL" id="GAA2803344.1"/>
    </source>
</evidence>
<organism evidence="2 3">
    <name type="scientific">Saccharopolyspora taberi</name>
    <dbReference type="NCBI Taxonomy" id="60895"/>
    <lineage>
        <taxon>Bacteria</taxon>
        <taxon>Bacillati</taxon>
        <taxon>Actinomycetota</taxon>
        <taxon>Actinomycetes</taxon>
        <taxon>Pseudonocardiales</taxon>
        <taxon>Pseudonocardiaceae</taxon>
        <taxon>Saccharopolyspora</taxon>
    </lineage>
</organism>
<gene>
    <name evidence="2" type="ORF">GCM10010470_43080</name>
</gene>
<accession>A0ABN3VHQ4</accession>
<evidence type="ECO:0000313" key="3">
    <source>
        <dbReference type="Proteomes" id="UP001500979"/>
    </source>
</evidence>
<feature type="compositionally biased region" description="Basic and acidic residues" evidence="1">
    <location>
        <begin position="57"/>
        <end position="66"/>
    </location>
</feature>
<proteinExistence type="predicted"/>
<name>A0ABN3VHQ4_9PSEU</name>
<feature type="region of interest" description="Disordered" evidence="1">
    <location>
        <begin position="1"/>
        <end position="21"/>
    </location>
</feature>
<dbReference type="EMBL" id="BAAAUX010000018">
    <property type="protein sequence ID" value="GAA2803344.1"/>
    <property type="molecule type" value="Genomic_DNA"/>
</dbReference>
<feature type="region of interest" description="Disordered" evidence="1">
    <location>
        <begin position="41"/>
        <end position="101"/>
    </location>
</feature>
<keyword evidence="3" id="KW-1185">Reference proteome</keyword>
<evidence type="ECO:0000256" key="1">
    <source>
        <dbReference type="SAM" id="MobiDB-lite"/>
    </source>
</evidence>
<reference evidence="2 3" key="1">
    <citation type="journal article" date="2019" name="Int. J. Syst. Evol. Microbiol.">
        <title>The Global Catalogue of Microorganisms (GCM) 10K type strain sequencing project: providing services to taxonomists for standard genome sequencing and annotation.</title>
        <authorList>
            <consortium name="The Broad Institute Genomics Platform"/>
            <consortium name="The Broad Institute Genome Sequencing Center for Infectious Disease"/>
            <person name="Wu L."/>
            <person name="Ma J."/>
        </authorList>
    </citation>
    <scope>NUCLEOTIDE SEQUENCE [LARGE SCALE GENOMIC DNA]</scope>
    <source>
        <strain evidence="2 3">JCM 9383</strain>
    </source>
</reference>
<protein>
    <submittedName>
        <fullName evidence="2">Uncharacterized protein</fullName>
    </submittedName>
</protein>